<dbReference type="SUPFAM" id="SSF56037">
    <property type="entry name" value="PheT/TilS domain"/>
    <property type="match status" value="1"/>
</dbReference>
<evidence type="ECO:0000256" key="3">
    <source>
        <dbReference type="ARBA" id="ARBA00022598"/>
    </source>
</evidence>
<dbReference type="Gene3D" id="3.40.50.620">
    <property type="entry name" value="HUPs"/>
    <property type="match status" value="1"/>
</dbReference>
<evidence type="ECO:0000256" key="2">
    <source>
        <dbReference type="ARBA" id="ARBA00022490"/>
    </source>
</evidence>
<evidence type="ECO:0000256" key="1">
    <source>
        <dbReference type="ARBA" id="ARBA00004496"/>
    </source>
</evidence>
<dbReference type="NCBIfam" id="TIGR02432">
    <property type="entry name" value="lysidine_TilS_N"/>
    <property type="match status" value="1"/>
</dbReference>
<comment type="subcellular location">
    <subcellularLocation>
        <location evidence="1 8">Cytoplasm</location>
    </subcellularLocation>
</comment>
<dbReference type="InterPro" id="IPR014729">
    <property type="entry name" value="Rossmann-like_a/b/a_fold"/>
</dbReference>
<evidence type="ECO:0000313" key="10">
    <source>
        <dbReference type="EMBL" id="SFF30155.1"/>
    </source>
</evidence>
<keyword evidence="4 8" id="KW-0819">tRNA processing</keyword>
<dbReference type="STRING" id="1076937.SAMN04488120_10224"/>
<name>A0A1I2HIP2_9GAMM</name>
<dbReference type="Pfam" id="PF11734">
    <property type="entry name" value="TilS_C"/>
    <property type="match status" value="1"/>
</dbReference>
<keyword evidence="6 8" id="KW-0067">ATP-binding</keyword>
<evidence type="ECO:0000256" key="5">
    <source>
        <dbReference type="ARBA" id="ARBA00022741"/>
    </source>
</evidence>
<dbReference type="InterPro" id="IPR012094">
    <property type="entry name" value="tRNA_Ile_lys_synt"/>
</dbReference>
<accession>A0A1I2HIP2</accession>
<comment type="function">
    <text evidence="8">Ligates lysine onto the cytidine present at position 34 of the AUA codon-specific tRNA(Ile) that contains the anticodon CAU, in an ATP-dependent manner. Cytidine is converted to lysidine, thus changing the amino acid specificity of the tRNA from methionine to isoleucine.</text>
</comment>
<dbReference type="InterPro" id="IPR012795">
    <property type="entry name" value="tRNA_Ile_lys_synt_N"/>
</dbReference>
<dbReference type="GO" id="GO:0005737">
    <property type="term" value="C:cytoplasm"/>
    <property type="evidence" value="ECO:0007669"/>
    <property type="project" value="UniProtKB-SubCell"/>
</dbReference>
<evidence type="ECO:0000256" key="8">
    <source>
        <dbReference type="HAMAP-Rule" id="MF_01161"/>
    </source>
</evidence>
<comment type="catalytic activity">
    <reaction evidence="7 8">
        <text>cytidine(34) in tRNA(Ile2) + L-lysine + ATP = lysidine(34) in tRNA(Ile2) + AMP + diphosphate + H(+)</text>
        <dbReference type="Rhea" id="RHEA:43744"/>
        <dbReference type="Rhea" id="RHEA-COMP:10625"/>
        <dbReference type="Rhea" id="RHEA-COMP:10670"/>
        <dbReference type="ChEBI" id="CHEBI:15378"/>
        <dbReference type="ChEBI" id="CHEBI:30616"/>
        <dbReference type="ChEBI" id="CHEBI:32551"/>
        <dbReference type="ChEBI" id="CHEBI:33019"/>
        <dbReference type="ChEBI" id="CHEBI:82748"/>
        <dbReference type="ChEBI" id="CHEBI:83665"/>
        <dbReference type="ChEBI" id="CHEBI:456215"/>
        <dbReference type="EC" id="6.3.4.19"/>
    </reaction>
</comment>
<dbReference type="HAMAP" id="MF_01161">
    <property type="entry name" value="tRNA_Ile_lys_synt"/>
    <property type="match status" value="1"/>
</dbReference>
<dbReference type="OrthoDB" id="9807403at2"/>
<feature type="domain" description="Lysidine-tRNA(Ile) synthetase C-terminal" evidence="9">
    <location>
        <begin position="349"/>
        <end position="418"/>
    </location>
</feature>
<dbReference type="GO" id="GO:0032267">
    <property type="term" value="F:tRNA(Ile)-lysidine synthase activity"/>
    <property type="evidence" value="ECO:0007669"/>
    <property type="project" value="UniProtKB-EC"/>
</dbReference>
<reference evidence="10 11" key="1">
    <citation type="submission" date="2016-10" db="EMBL/GenBank/DDBJ databases">
        <authorList>
            <person name="de Groot N.N."/>
        </authorList>
    </citation>
    <scope>NUCLEOTIDE SEQUENCE [LARGE SCALE GENOMIC DNA]</scope>
    <source>
        <strain evidence="10 11">DSM 23609</strain>
    </source>
</reference>
<dbReference type="CDD" id="cd01992">
    <property type="entry name" value="TilS_N"/>
    <property type="match status" value="1"/>
</dbReference>
<evidence type="ECO:0000313" key="11">
    <source>
        <dbReference type="Proteomes" id="UP000199771"/>
    </source>
</evidence>
<evidence type="ECO:0000256" key="7">
    <source>
        <dbReference type="ARBA" id="ARBA00048539"/>
    </source>
</evidence>
<dbReference type="PANTHER" id="PTHR43033:SF1">
    <property type="entry name" value="TRNA(ILE)-LYSIDINE SYNTHASE-RELATED"/>
    <property type="match status" value="1"/>
</dbReference>
<dbReference type="SUPFAM" id="SSF82829">
    <property type="entry name" value="MesJ substrate recognition domain-like"/>
    <property type="match status" value="1"/>
</dbReference>
<dbReference type="InterPro" id="IPR011063">
    <property type="entry name" value="TilS/TtcA_N"/>
</dbReference>
<gene>
    <name evidence="8" type="primary">tilS</name>
    <name evidence="10" type="ORF">SAMN04488120_10224</name>
</gene>
<dbReference type="InterPro" id="IPR012796">
    <property type="entry name" value="Lysidine-tRNA-synth_C"/>
</dbReference>
<dbReference type="SUPFAM" id="SSF52402">
    <property type="entry name" value="Adenine nucleotide alpha hydrolases-like"/>
    <property type="match status" value="1"/>
</dbReference>
<dbReference type="NCBIfam" id="TIGR02433">
    <property type="entry name" value="lysidine_TilS_C"/>
    <property type="match status" value="1"/>
</dbReference>
<dbReference type="Pfam" id="PF01171">
    <property type="entry name" value="ATP_bind_3"/>
    <property type="match status" value="1"/>
</dbReference>
<dbReference type="GO" id="GO:0006400">
    <property type="term" value="P:tRNA modification"/>
    <property type="evidence" value="ECO:0007669"/>
    <property type="project" value="UniProtKB-UniRule"/>
</dbReference>
<dbReference type="PANTHER" id="PTHR43033">
    <property type="entry name" value="TRNA(ILE)-LYSIDINE SYNTHASE-RELATED"/>
    <property type="match status" value="1"/>
</dbReference>
<keyword evidence="3 8" id="KW-0436">Ligase</keyword>
<evidence type="ECO:0000256" key="6">
    <source>
        <dbReference type="ARBA" id="ARBA00022840"/>
    </source>
</evidence>
<dbReference type="InterPro" id="IPR015262">
    <property type="entry name" value="tRNA_Ile_lys_synt_subst-bd"/>
</dbReference>
<feature type="binding site" evidence="8">
    <location>
        <begin position="23"/>
        <end position="28"/>
    </location>
    <ligand>
        <name>ATP</name>
        <dbReference type="ChEBI" id="CHEBI:30616"/>
    </ligand>
</feature>
<dbReference type="Gene3D" id="1.20.59.20">
    <property type="match status" value="1"/>
</dbReference>
<keyword evidence="11" id="KW-1185">Reference proteome</keyword>
<keyword evidence="5 8" id="KW-0547">Nucleotide-binding</keyword>
<proteinExistence type="inferred from homology"/>
<dbReference type="RefSeq" id="WP_091530848.1">
    <property type="nucleotide sequence ID" value="NZ_FOOC01000002.1"/>
</dbReference>
<protein>
    <recommendedName>
        <fullName evidence="8">tRNA(Ile)-lysidine synthase</fullName>
        <ecNumber evidence="8">6.3.4.19</ecNumber>
    </recommendedName>
    <alternativeName>
        <fullName evidence="8">tRNA(Ile)-2-lysyl-cytidine synthase</fullName>
    </alternativeName>
    <alternativeName>
        <fullName evidence="8">tRNA(Ile)-lysidine synthetase</fullName>
    </alternativeName>
</protein>
<evidence type="ECO:0000256" key="4">
    <source>
        <dbReference type="ARBA" id="ARBA00022694"/>
    </source>
</evidence>
<dbReference type="SMART" id="SM00977">
    <property type="entry name" value="TilS_C"/>
    <property type="match status" value="1"/>
</dbReference>
<dbReference type="GO" id="GO:0005524">
    <property type="term" value="F:ATP binding"/>
    <property type="evidence" value="ECO:0007669"/>
    <property type="project" value="UniProtKB-UniRule"/>
</dbReference>
<comment type="similarity">
    <text evidence="8">Belongs to the tRNA(Ile)-lysidine synthase family.</text>
</comment>
<comment type="domain">
    <text evidence="8">The N-terminal region contains the highly conserved SGGXDS motif, predicted to be a P-loop motif involved in ATP binding.</text>
</comment>
<dbReference type="Proteomes" id="UP000199771">
    <property type="component" value="Unassembled WGS sequence"/>
</dbReference>
<dbReference type="AlphaFoldDB" id="A0A1I2HIP2"/>
<dbReference type="EMBL" id="FOOC01000002">
    <property type="protein sequence ID" value="SFF30155.1"/>
    <property type="molecule type" value="Genomic_DNA"/>
</dbReference>
<dbReference type="EC" id="6.3.4.19" evidence="8"/>
<evidence type="ECO:0000259" key="9">
    <source>
        <dbReference type="SMART" id="SM00977"/>
    </source>
</evidence>
<organism evidence="10 11">
    <name type="scientific">Fontimonas thermophila</name>
    <dbReference type="NCBI Taxonomy" id="1076937"/>
    <lineage>
        <taxon>Bacteria</taxon>
        <taxon>Pseudomonadati</taxon>
        <taxon>Pseudomonadota</taxon>
        <taxon>Gammaproteobacteria</taxon>
        <taxon>Nevskiales</taxon>
        <taxon>Nevskiaceae</taxon>
        <taxon>Fontimonas</taxon>
    </lineage>
</organism>
<dbReference type="Pfam" id="PF09179">
    <property type="entry name" value="TilS"/>
    <property type="match status" value="1"/>
</dbReference>
<keyword evidence="2 8" id="KW-0963">Cytoplasm</keyword>
<sequence length="427" mass="47031">MPVQLRLARPPVGNGGRIWVGYSGGVDSTVLLHLLAAQWVDGLHALHVHHGLQPAADDWVRHCRRVCRQLGVPLRVLRVDVAADGEGLEAAARQARYAAVARLLRPGDVFATAHHRDDQAETVLFRALRGTGIAGLGAMRECEPLGAGLLWRPLLDTPRQILLDYAQRQALPWIDDPHNHDFRFARVFLRTAVLPLLADRFPAASAHLARLARHARAAETLLAELGQADLQALGGYGGLDIAGLQRLSVERRHNALYQAWRMLGRMPPDESWYARLQREVLDARADAHPVLASGGVEARRYRGRLYLMPALPPPPDPALRLRWPRGRSCLALPDGCGVLHCRSGRAAGCVVRFGLRGERLRPVGARHRRTLKNLSQEAGLPPWVRERMPLIETAHGELLAAGTWLDARAAALGLAFDWQHDLPGGPN</sequence>